<dbReference type="GO" id="GO:0046872">
    <property type="term" value="F:metal ion binding"/>
    <property type="evidence" value="ECO:0007669"/>
    <property type="project" value="UniProtKB-UniRule"/>
</dbReference>
<dbReference type="GO" id="GO:0005759">
    <property type="term" value="C:mitochondrial matrix"/>
    <property type="evidence" value="ECO:0007669"/>
    <property type="project" value="UniProtKB-SubCell"/>
</dbReference>
<dbReference type="SUPFAM" id="SSF48113">
    <property type="entry name" value="Heme-dependent peroxidases"/>
    <property type="match status" value="1"/>
</dbReference>
<evidence type="ECO:0000256" key="2">
    <source>
        <dbReference type="ARBA" id="ARBA00004305"/>
    </source>
</evidence>
<dbReference type="PRINTS" id="PR00459">
    <property type="entry name" value="ASPEROXIDASE"/>
</dbReference>
<evidence type="ECO:0000256" key="8">
    <source>
        <dbReference type="ARBA" id="ARBA00022946"/>
    </source>
</evidence>
<dbReference type="PRINTS" id="PR00458">
    <property type="entry name" value="PEROXIDASE"/>
</dbReference>
<evidence type="ECO:0000313" key="16">
    <source>
        <dbReference type="EMBL" id="EXL66096.1"/>
    </source>
</evidence>
<reference evidence="16" key="2">
    <citation type="submission" date="2012-05" db="EMBL/GenBank/DDBJ databases">
        <title>The Genome Annotation of Fusarium oxysporum PHW808.</title>
        <authorList>
            <consortium name="The Broad Institute Genomics Platform"/>
            <person name="Ma L.-J."/>
            <person name="Corby-Kistler H."/>
            <person name="Broz K."/>
            <person name="Gale L.R."/>
            <person name="Jonkers W."/>
            <person name="O'Donnell K."/>
            <person name="Ploetz R."/>
            <person name="Steinberg C."/>
            <person name="Schwartz D.C."/>
            <person name="VanEtten H."/>
            <person name="Zhou S."/>
            <person name="Young S.K."/>
            <person name="Zeng Q."/>
            <person name="Gargeya S."/>
            <person name="Fitzgerald M."/>
            <person name="Abouelleil A."/>
            <person name="Alvarado L."/>
            <person name="Chapman S.B."/>
            <person name="Gainer-Dewar J."/>
            <person name="Goldberg J."/>
            <person name="Griggs A."/>
            <person name="Gujja S."/>
            <person name="Hansen M."/>
            <person name="Howarth C."/>
            <person name="Imamovic A."/>
            <person name="Ireland A."/>
            <person name="Larimer J."/>
            <person name="McCowan C."/>
            <person name="Murphy C."/>
            <person name="Pearson M."/>
            <person name="Poon T.W."/>
            <person name="Priest M."/>
            <person name="Roberts A."/>
            <person name="Saif S."/>
            <person name="Shea T."/>
            <person name="Sykes S."/>
            <person name="Wortman J."/>
            <person name="Nusbaum C."/>
            <person name="Birren B."/>
        </authorList>
    </citation>
    <scope>NUCLEOTIDE SEQUENCE</scope>
    <source>
        <strain evidence="16">54008</strain>
    </source>
</reference>
<dbReference type="InterPro" id="IPR010255">
    <property type="entry name" value="Haem_peroxidase_sf"/>
</dbReference>
<evidence type="ECO:0000256" key="12">
    <source>
        <dbReference type="ARBA" id="ARBA00038574"/>
    </source>
</evidence>
<dbReference type="FunFam" id="1.10.420.10:FF:000009">
    <property type="entry name" value="Ascorbate peroxidase"/>
    <property type="match status" value="1"/>
</dbReference>
<name>X0H203_FUSOX</name>
<dbReference type="Gene3D" id="1.10.520.10">
    <property type="match status" value="1"/>
</dbReference>
<dbReference type="Pfam" id="PF00141">
    <property type="entry name" value="peroxidase"/>
    <property type="match status" value="1"/>
</dbReference>
<dbReference type="GO" id="GO:0042744">
    <property type="term" value="P:hydrogen peroxide catabolic process"/>
    <property type="evidence" value="ECO:0007669"/>
    <property type="project" value="TreeGrafter"/>
</dbReference>
<dbReference type="GO" id="GO:0034599">
    <property type="term" value="P:cellular response to oxidative stress"/>
    <property type="evidence" value="ECO:0007669"/>
    <property type="project" value="InterPro"/>
</dbReference>
<dbReference type="InterPro" id="IPR002207">
    <property type="entry name" value="Peroxidase_I"/>
</dbReference>
<dbReference type="InterPro" id="IPR044831">
    <property type="entry name" value="Ccp1-like"/>
</dbReference>
<dbReference type="PROSITE" id="PS50873">
    <property type="entry name" value="PEROXIDASE_4"/>
    <property type="match status" value="1"/>
</dbReference>
<dbReference type="GO" id="GO:0005758">
    <property type="term" value="C:mitochondrial intermembrane space"/>
    <property type="evidence" value="ECO:0007669"/>
    <property type="project" value="UniProtKB-SubCell"/>
</dbReference>
<dbReference type="GO" id="GO:0004130">
    <property type="term" value="F:cytochrome-c peroxidase activity"/>
    <property type="evidence" value="ECO:0007669"/>
    <property type="project" value="UniProtKB-EC"/>
</dbReference>
<dbReference type="HOGENOM" id="CLU_036959_5_1_1"/>
<dbReference type="PANTHER" id="PTHR31356:SF58">
    <property type="entry name" value="CYTOCHROME C PEROXIDASE, MITOCHONDRIAL"/>
    <property type="match status" value="1"/>
</dbReference>
<evidence type="ECO:0000256" key="3">
    <source>
        <dbReference type="ARBA" id="ARBA00004569"/>
    </source>
</evidence>
<evidence type="ECO:0000256" key="5">
    <source>
        <dbReference type="ARBA" id="ARBA00022559"/>
    </source>
</evidence>
<evidence type="ECO:0000256" key="1">
    <source>
        <dbReference type="ARBA" id="ARBA00003917"/>
    </source>
</evidence>
<dbReference type="InterPro" id="IPR002016">
    <property type="entry name" value="Haem_peroxidase"/>
</dbReference>
<reference evidence="16" key="1">
    <citation type="submission" date="2011-11" db="EMBL/GenBank/DDBJ databases">
        <title>The Genome Sequence of Fusarium oxysporum PHW808.</title>
        <authorList>
            <consortium name="The Broad Institute Genome Sequencing Platform"/>
            <person name="Ma L.-J."/>
            <person name="Gale L.R."/>
            <person name="Schwartz D.C."/>
            <person name="Zhou S."/>
            <person name="Corby-Kistler H."/>
            <person name="Young S.K."/>
            <person name="Zeng Q."/>
            <person name="Gargeya S."/>
            <person name="Fitzgerald M."/>
            <person name="Haas B."/>
            <person name="Abouelleil A."/>
            <person name="Alvarado L."/>
            <person name="Arachchi H.M."/>
            <person name="Berlin A."/>
            <person name="Brown A."/>
            <person name="Chapman S.B."/>
            <person name="Chen Z."/>
            <person name="Dunbar C."/>
            <person name="Freedman E."/>
            <person name="Gearin G."/>
            <person name="Goldberg J."/>
            <person name="Griggs A."/>
            <person name="Gujja S."/>
            <person name="Heiman D."/>
            <person name="Howarth C."/>
            <person name="Larson L."/>
            <person name="Lui A."/>
            <person name="MacDonald P.J.P."/>
            <person name="Montmayeur A."/>
            <person name="Murphy C."/>
            <person name="Neiman D."/>
            <person name="Pearson M."/>
            <person name="Priest M."/>
            <person name="Roberts A."/>
            <person name="Saif S."/>
            <person name="Shea T."/>
            <person name="Shenoy N."/>
            <person name="Sisk P."/>
            <person name="Stolte C."/>
            <person name="Sykes S."/>
            <person name="Wortman J."/>
            <person name="Nusbaum C."/>
            <person name="Birren B."/>
        </authorList>
    </citation>
    <scope>NUCLEOTIDE SEQUENCE [LARGE SCALE GENOMIC DNA]</scope>
    <source>
        <strain evidence="16">54008</strain>
    </source>
</reference>
<dbReference type="OrthoDB" id="2859658at2759"/>
<protein>
    <recommendedName>
        <fullName evidence="14">Peroxidase</fullName>
        <ecNumber evidence="14">1.11.1.-</ecNumber>
    </recommendedName>
</protein>
<organism evidence="16">
    <name type="scientific">Fusarium oxysporum f. sp. conglutinans race 2 54008</name>
    <dbReference type="NCBI Taxonomy" id="1089457"/>
    <lineage>
        <taxon>Eukaryota</taxon>
        <taxon>Fungi</taxon>
        <taxon>Dikarya</taxon>
        <taxon>Ascomycota</taxon>
        <taxon>Pezizomycotina</taxon>
        <taxon>Sordariomycetes</taxon>
        <taxon>Hypocreomycetidae</taxon>
        <taxon>Hypocreales</taxon>
        <taxon>Nectriaceae</taxon>
        <taxon>Fusarium</taxon>
        <taxon>Fusarium oxysporum species complex</taxon>
    </lineage>
</organism>
<evidence type="ECO:0000256" key="9">
    <source>
        <dbReference type="ARBA" id="ARBA00023002"/>
    </source>
</evidence>
<evidence type="ECO:0000256" key="11">
    <source>
        <dbReference type="ARBA" id="ARBA00023128"/>
    </source>
</evidence>
<comment type="catalytic activity">
    <reaction evidence="13">
        <text>2 Fe(II)-[cytochrome c] + H2O2 + 2 H(+) = 2 Fe(III)-[cytochrome c] + 2 H2O</text>
        <dbReference type="Rhea" id="RHEA:16581"/>
        <dbReference type="Rhea" id="RHEA-COMP:10350"/>
        <dbReference type="Rhea" id="RHEA-COMP:14399"/>
        <dbReference type="ChEBI" id="CHEBI:15377"/>
        <dbReference type="ChEBI" id="CHEBI:15378"/>
        <dbReference type="ChEBI" id="CHEBI:16240"/>
        <dbReference type="ChEBI" id="CHEBI:29033"/>
        <dbReference type="ChEBI" id="CHEBI:29034"/>
        <dbReference type="EC" id="1.11.1.5"/>
    </reaction>
</comment>
<dbReference type="GO" id="GO:0020037">
    <property type="term" value="F:heme binding"/>
    <property type="evidence" value="ECO:0007669"/>
    <property type="project" value="UniProtKB-UniRule"/>
</dbReference>
<dbReference type="Proteomes" id="UP000030676">
    <property type="component" value="Unassembled WGS sequence"/>
</dbReference>
<dbReference type="GO" id="GO:0000302">
    <property type="term" value="P:response to reactive oxygen species"/>
    <property type="evidence" value="ECO:0007669"/>
    <property type="project" value="TreeGrafter"/>
</dbReference>
<dbReference type="PROSITE" id="PS00435">
    <property type="entry name" value="PEROXIDASE_1"/>
    <property type="match status" value="1"/>
</dbReference>
<keyword evidence="8" id="KW-0809">Transit peptide</keyword>
<evidence type="ECO:0000256" key="10">
    <source>
        <dbReference type="ARBA" id="ARBA00023004"/>
    </source>
</evidence>
<keyword evidence="6" id="KW-0349">Heme</keyword>
<feature type="domain" description="Plant heme peroxidase family profile" evidence="15">
    <location>
        <begin position="1"/>
        <end position="166"/>
    </location>
</feature>
<accession>X0H203</accession>
<dbReference type="InterPro" id="IPR019793">
    <property type="entry name" value="Peroxidases_heam-ligand_BS"/>
</dbReference>
<dbReference type="Gene3D" id="1.10.420.10">
    <property type="entry name" value="Peroxidase, domain 2"/>
    <property type="match status" value="1"/>
</dbReference>
<comment type="subunit">
    <text evidence="12">Forms a one-to-one complex with cytochrome c.</text>
</comment>
<keyword evidence="7" id="KW-0479">Metal-binding</keyword>
<proteinExistence type="inferred from homology"/>
<comment type="function">
    <text evidence="1">Destroys radicals which are normally produced within the cells and which are toxic to biological systems.</text>
</comment>
<keyword evidence="5 14" id="KW-0575">Peroxidase</keyword>
<comment type="similarity">
    <text evidence="4">Belongs to the peroxidase family. Cytochrome c peroxidase subfamily.</text>
</comment>
<comment type="subcellular location">
    <subcellularLocation>
        <location evidence="3">Mitochondrion intermembrane space</location>
    </subcellularLocation>
    <subcellularLocation>
        <location evidence="2">Mitochondrion matrix</location>
    </subcellularLocation>
</comment>
<gene>
    <name evidence="16" type="ORF">FOPG_17713</name>
</gene>
<keyword evidence="9 14" id="KW-0560">Oxidoreductase</keyword>
<evidence type="ECO:0000256" key="7">
    <source>
        <dbReference type="ARBA" id="ARBA00022723"/>
    </source>
</evidence>
<keyword evidence="10" id="KW-0408">Iron</keyword>
<evidence type="ECO:0000256" key="13">
    <source>
        <dbReference type="ARBA" id="ARBA00049265"/>
    </source>
</evidence>
<evidence type="ECO:0000256" key="6">
    <source>
        <dbReference type="ARBA" id="ARBA00022617"/>
    </source>
</evidence>
<dbReference type="EC" id="1.11.1.-" evidence="14"/>
<sequence length="176" mass="20183">MQGPIIPYRPGRSDRDAVACAPDGRLPNATKGAAHLREIFGRMGFNDQEIVALSGAHALGRCHTDRTGFTGPWTFSPTVLTNDFYRLLIEEEWQWKKWDGPAQYEDKATKTLMMLPTDMVLIRDKKFRPYVEMYAKDNNAFFKDFSAVILGLFELGVPFVRGTENQRWTFKPTWDS</sequence>
<evidence type="ECO:0000256" key="14">
    <source>
        <dbReference type="RuleBase" id="RU363051"/>
    </source>
</evidence>
<evidence type="ECO:0000259" key="15">
    <source>
        <dbReference type="PROSITE" id="PS50873"/>
    </source>
</evidence>
<keyword evidence="11" id="KW-0496">Mitochondrion</keyword>
<dbReference type="EMBL" id="JH659064">
    <property type="protein sequence ID" value="EXL66096.1"/>
    <property type="molecule type" value="Genomic_DNA"/>
</dbReference>
<dbReference type="AlphaFoldDB" id="X0H203"/>
<evidence type="ECO:0000256" key="4">
    <source>
        <dbReference type="ARBA" id="ARBA00005997"/>
    </source>
</evidence>
<dbReference type="PANTHER" id="PTHR31356">
    <property type="entry name" value="THYLAKOID LUMENAL 29 KDA PROTEIN, CHLOROPLASTIC-RELATED"/>
    <property type="match status" value="1"/>
</dbReference>